<evidence type="ECO:0000256" key="2">
    <source>
        <dbReference type="SAM" id="MobiDB-lite"/>
    </source>
</evidence>
<feature type="transmembrane region" description="Helical" evidence="3">
    <location>
        <begin position="9"/>
        <end position="27"/>
    </location>
</feature>
<feature type="transmembrane region" description="Helical" evidence="3">
    <location>
        <begin position="101"/>
        <end position="119"/>
    </location>
</feature>
<sequence>MKSSMLQKIGFAILIGTTFILPLFFLPITSEFYEYNKQYLLIISSTVLLLIWAVSSVLERKVRIIRNPFTLPLLAIVASWIVSTIAQTPNRTEALIDPGNTGTIVALCIYFFSSVDLVRTKKQLDLLLNTTLASFSLLSVLTILWNTGLMGKILPWAAFQNPLWSPSANPLSTFTLLIVLLPLLAVFIVKQKENSSKTLGLSIAALLFIVASGMIAYRVFRIPANRPIFLPQSTSWSIAMESLKISPLLGTGPGTYLMDFTRFRPVSYNLTQNWAVRFTSSSNFYLQTLATVGLLGLLAISFLVIKVASLLAKVAKSSSESALHIPALSSLISALLILVSMFFLPPTITAYFLLFTLMIVTVAALKLTGSSMVHEANIDIVAASESGVRTPILPWVFLVLSLALAIPGSIVFAKAYYAEILFQKALTAAAQNQGKNTYDLIYSAIRANNLKDSYRVAASQTNLLLANSAASKKDLTAEERNTITQLVQQAIREAKNAVTLNPTKVTNVENLAGIYQNLLNFAQGADEWSVASYRQAVLLDPTNPNLRISLGGIFYARKNYDEAIRLFQQAADLKPNYANAYYNMSAAYKEKKDYQNAYLAMQNVVNLIDKTTPDFLKAQGELEDLSKLIGAQTAVPSQPVKSELEAPKALPSPKVNPPLNLPSDLGPQVTTTPAPQASPAPTAVPAP</sequence>
<feature type="transmembrane region" description="Helical" evidence="3">
    <location>
        <begin position="284"/>
        <end position="311"/>
    </location>
</feature>
<feature type="transmembrane region" description="Helical" evidence="3">
    <location>
        <begin position="39"/>
        <end position="58"/>
    </location>
</feature>
<dbReference type="PROSITE" id="PS50005">
    <property type="entry name" value="TPR"/>
    <property type="match status" value="2"/>
</dbReference>
<dbReference type="SUPFAM" id="SSF48452">
    <property type="entry name" value="TPR-like"/>
    <property type="match status" value="1"/>
</dbReference>
<reference evidence="4 5" key="1">
    <citation type="journal article" date="2016" name="Nat. Commun.">
        <title>Thousands of microbial genomes shed light on interconnected biogeochemical processes in an aquifer system.</title>
        <authorList>
            <person name="Anantharaman K."/>
            <person name="Brown C.T."/>
            <person name="Hug L.A."/>
            <person name="Sharon I."/>
            <person name="Castelle C.J."/>
            <person name="Probst A.J."/>
            <person name="Thomas B.C."/>
            <person name="Singh A."/>
            <person name="Wilkins M.J."/>
            <person name="Karaoz U."/>
            <person name="Brodie E.L."/>
            <person name="Williams K.H."/>
            <person name="Hubbard S.S."/>
            <person name="Banfield J.F."/>
        </authorList>
    </citation>
    <scope>NUCLEOTIDE SEQUENCE [LARGE SCALE GENOMIC DNA]</scope>
</reference>
<dbReference type="PANTHER" id="PTHR37422:SF21">
    <property type="entry name" value="EXOQ-LIKE PROTEIN"/>
    <property type="match status" value="1"/>
</dbReference>
<feature type="repeat" description="TPR" evidence="1">
    <location>
        <begin position="578"/>
        <end position="611"/>
    </location>
</feature>
<evidence type="ECO:0000313" key="5">
    <source>
        <dbReference type="Proteomes" id="UP000176424"/>
    </source>
</evidence>
<feature type="transmembrane region" description="Helical" evidence="3">
    <location>
        <begin position="70"/>
        <end position="89"/>
    </location>
</feature>
<feature type="transmembrane region" description="Helical" evidence="3">
    <location>
        <begin position="126"/>
        <end position="148"/>
    </location>
</feature>
<organism evidence="4 5">
    <name type="scientific">Candidatus Amesbacteria bacterium RIFOXYB1_FULL_44_23</name>
    <dbReference type="NCBI Taxonomy" id="1797263"/>
    <lineage>
        <taxon>Bacteria</taxon>
        <taxon>Candidatus Amesiibacteriota</taxon>
    </lineage>
</organism>
<dbReference type="AlphaFoldDB" id="A0A1F4ZSI9"/>
<dbReference type="Pfam" id="PF13414">
    <property type="entry name" value="TPR_11"/>
    <property type="match status" value="1"/>
</dbReference>
<keyword evidence="3" id="KW-0472">Membrane</keyword>
<evidence type="ECO:0000256" key="1">
    <source>
        <dbReference type="PROSITE-ProRule" id="PRU00339"/>
    </source>
</evidence>
<feature type="compositionally biased region" description="Pro residues" evidence="2">
    <location>
        <begin position="676"/>
        <end position="687"/>
    </location>
</feature>
<dbReference type="Gene3D" id="1.25.40.10">
    <property type="entry name" value="Tetratricopeptide repeat domain"/>
    <property type="match status" value="1"/>
</dbReference>
<dbReference type="InterPro" id="IPR051533">
    <property type="entry name" value="WaaL-like"/>
</dbReference>
<name>A0A1F4ZSI9_9BACT</name>
<dbReference type="Proteomes" id="UP000176424">
    <property type="component" value="Unassembled WGS sequence"/>
</dbReference>
<protein>
    <submittedName>
        <fullName evidence="4">Uncharacterized protein</fullName>
    </submittedName>
</protein>
<dbReference type="EMBL" id="MEXR01000057">
    <property type="protein sequence ID" value="OGD08427.1"/>
    <property type="molecule type" value="Genomic_DNA"/>
</dbReference>
<keyword evidence="3" id="KW-1133">Transmembrane helix</keyword>
<dbReference type="SMART" id="SM00028">
    <property type="entry name" value="TPR"/>
    <property type="match status" value="2"/>
</dbReference>
<gene>
    <name evidence="4" type="ORF">A2397_00605</name>
</gene>
<evidence type="ECO:0000313" key="4">
    <source>
        <dbReference type="EMBL" id="OGD08427.1"/>
    </source>
</evidence>
<accession>A0A1F4ZSI9</accession>
<dbReference type="PROSITE" id="PS50293">
    <property type="entry name" value="TPR_REGION"/>
    <property type="match status" value="1"/>
</dbReference>
<feature type="transmembrane region" description="Helical" evidence="3">
    <location>
        <begin position="395"/>
        <end position="417"/>
    </location>
</feature>
<dbReference type="InterPro" id="IPR011990">
    <property type="entry name" value="TPR-like_helical_dom_sf"/>
</dbReference>
<feature type="region of interest" description="Disordered" evidence="2">
    <location>
        <begin position="636"/>
        <end position="687"/>
    </location>
</feature>
<proteinExistence type="predicted"/>
<feature type="transmembrane region" description="Helical" evidence="3">
    <location>
        <begin position="350"/>
        <end position="368"/>
    </location>
</feature>
<dbReference type="STRING" id="1797263.A2397_00605"/>
<feature type="transmembrane region" description="Helical" evidence="3">
    <location>
        <begin position="201"/>
        <end position="220"/>
    </location>
</feature>
<keyword evidence="3" id="KW-0812">Transmembrane</keyword>
<feature type="repeat" description="TPR" evidence="1">
    <location>
        <begin position="544"/>
        <end position="577"/>
    </location>
</feature>
<comment type="caution">
    <text evidence="4">The sequence shown here is derived from an EMBL/GenBank/DDBJ whole genome shotgun (WGS) entry which is preliminary data.</text>
</comment>
<dbReference type="PANTHER" id="PTHR37422">
    <property type="entry name" value="TEICHURONIC ACID BIOSYNTHESIS PROTEIN TUAE"/>
    <property type="match status" value="1"/>
</dbReference>
<dbReference type="InterPro" id="IPR019734">
    <property type="entry name" value="TPR_rpt"/>
</dbReference>
<feature type="transmembrane region" description="Helical" evidence="3">
    <location>
        <begin position="323"/>
        <end position="344"/>
    </location>
</feature>
<evidence type="ECO:0000256" key="3">
    <source>
        <dbReference type="SAM" id="Phobius"/>
    </source>
</evidence>
<keyword evidence="1" id="KW-0802">TPR repeat</keyword>
<feature type="transmembrane region" description="Helical" evidence="3">
    <location>
        <begin position="168"/>
        <end position="189"/>
    </location>
</feature>